<protein>
    <recommendedName>
        <fullName evidence="3">6,7-dimethyl-8-ribityllumazine synthase</fullName>
        <ecNumber evidence="3">2.5.1.78</ecNumber>
    </recommendedName>
</protein>
<evidence type="ECO:0000256" key="4">
    <source>
        <dbReference type="ARBA" id="ARBA00022619"/>
    </source>
</evidence>
<sequence length="148" mass="16544">VLIVVSNYYKDIADGLVKGATEYLDSRKDKEVFVGDGIDVEYSIHKVPGAFEIPFFINMSRDLFDGFIALGCIIRGETYHFEVISNEVTRKLMDLSIDIDKPIGFGVLTCETLKQATERSDPNKGNKGAEAAKGCVSLMYYPRYRENG</sequence>
<dbReference type="InterPro" id="IPR002180">
    <property type="entry name" value="LS/RS"/>
</dbReference>
<gene>
    <name evidence="7" type="ORF">METZ01_LOCUS93920</name>
</gene>
<dbReference type="GO" id="GO:0009349">
    <property type="term" value="C:riboflavin synthase complex"/>
    <property type="evidence" value="ECO:0007669"/>
    <property type="project" value="InterPro"/>
</dbReference>
<dbReference type="SUPFAM" id="SSF52121">
    <property type="entry name" value="Lumazine synthase"/>
    <property type="match status" value="1"/>
</dbReference>
<dbReference type="CDD" id="cd09209">
    <property type="entry name" value="Lumazine_synthase-I"/>
    <property type="match status" value="1"/>
</dbReference>
<dbReference type="EMBL" id="UINC01009153">
    <property type="protein sequence ID" value="SVA41066.1"/>
    <property type="molecule type" value="Genomic_DNA"/>
</dbReference>
<reference evidence="7" key="1">
    <citation type="submission" date="2018-05" db="EMBL/GenBank/DDBJ databases">
        <authorList>
            <person name="Lanie J.A."/>
            <person name="Ng W.-L."/>
            <person name="Kazmierczak K.M."/>
            <person name="Andrzejewski T.M."/>
            <person name="Davidsen T.M."/>
            <person name="Wayne K.J."/>
            <person name="Tettelin H."/>
            <person name="Glass J.I."/>
            <person name="Rusch D."/>
            <person name="Podicherti R."/>
            <person name="Tsui H.-C.T."/>
            <person name="Winkler M.E."/>
        </authorList>
    </citation>
    <scope>NUCLEOTIDE SEQUENCE</scope>
</reference>
<evidence type="ECO:0000256" key="1">
    <source>
        <dbReference type="ARBA" id="ARBA00004917"/>
    </source>
</evidence>
<accession>A0A381VL64</accession>
<proteinExistence type="inferred from homology"/>
<dbReference type="InterPro" id="IPR034964">
    <property type="entry name" value="LS"/>
</dbReference>
<evidence type="ECO:0000256" key="6">
    <source>
        <dbReference type="ARBA" id="ARBA00048785"/>
    </source>
</evidence>
<dbReference type="NCBIfam" id="TIGR00114">
    <property type="entry name" value="lumazine-synth"/>
    <property type="match status" value="1"/>
</dbReference>
<dbReference type="GO" id="GO:0009231">
    <property type="term" value="P:riboflavin biosynthetic process"/>
    <property type="evidence" value="ECO:0007669"/>
    <property type="project" value="UniProtKB-UniPathway"/>
</dbReference>
<dbReference type="Pfam" id="PF00885">
    <property type="entry name" value="DMRL_synthase"/>
    <property type="match status" value="1"/>
</dbReference>
<evidence type="ECO:0000313" key="7">
    <source>
        <dbReference type="EMBL" id="SVA41066.1"/>
    </source>
</evidence>
<comment type="similarity">
    <text evidence="2">Belongs to the DMRL synthase family.</text>
</comment>
<evidence type="ECO:0000256" key="3">
    <source>
        <dbReference type="ARBA" id="ARBA00012664"/>
    </source>
</evidence>
<evidence type="ECO:0000256" key="2">
    <source>
        <dbReference type="ARBA" id="ARBA00007424"/>
    </source>
</evidence>
<dbReference type="HAMAP" id="MF_00178">
    <property type="entry name" value="Lumazine_synth"/>
    <property type="match status" value="1"/>
</dbReference>
<keyword evidence="5" id="KW-0808">Transferase</keyword>
<dbReference type="UniPathway" id="UPA00275">
    <property type="reaction ID" value="UER00404"/>
</dbReference>
<name>A0A381VL64_9ZZZZ</name>
<dbReference type="AlphaFoldDB" id="A0A381VL64"/>
<dbReference type="Gene3D" id="3.40.50.960">
    <property type="entry name" value="Lumazine/riboflavin synthase"/>
    <property type="match status" value="1"/>
</dbReference>
<dbReference type="InterPro" id="IPR036467">
    <property type="entry name" value="LS/RS_sf"/>
</dbReference>
<dbReference type="PANTHER" id="PTHR21058">
    <property type="entry name" value="6,7-DIMETHYL-8-RIBITYLLUMAZINE SYNTHASE DMRL SYNTHASE LUMAZINE SYNTHASE"/>
    <property type="match status" value="1"/>
</dbReference>
<dbReference type="GO" id="GO:0005829">
    <property type="term" value="C:cytosol"/>
    <property type="evidence" value="ECO:0007669"/>
    <property type="project" value="TreeGrafter"/>
</dbReference>
<comment type="pathway">
    <text evidence="1">Cofactor biosynthesis; riboflavin biosynthesis; riboflavin from 2-hydroxy-3-oxobutyl phosphate and 5-amino-6-(D-ribitylamino)uracil: step 1/2.</text>
</comment>
<dbReference type="EC" id="2.5.1.78" evidence="3"/>
<dbReference type="PANTHER" id="PTHR21058:SF0">
    <property type="entry name" value="6,7-DIMETHYL-8-RIBITYLLUMAZINE SYNTHASE"/>
    <property type="match status" value="1"/>
</dbReference>
<keyword evidence="4" id="KW-0686">Riboflavin biosynthesis</keyword>
<organism evidence="7">
    <name type="scientific">marine metagenome</name>
    <dbReference type="NCBI Taxonomy" id="408172"/>
    <lineage>
        <taxon>unclassified sequences</taxon>
        <taxon>metagenomes</taxon>
        <taxon>ecological metagenomes</taxon>
    </lineage>
</organism>
<dbReference type="GO" id="GO:0000906">
    <property type="term" value="F:6,7-dimethyl-8-ribityllumazine synthase activity"/>
    <property type="evidence" value="ECO:0007669"/>
    <property type="project" value="UniProtKB-EC"/>
</dbReference>
<comment type="catalytic activity">
    <reaction evidence="6">
        <text>(2S)-2-hydroxy-3-oxobutyl phosphate + 5-amino-6-(D-ribitylamino)uracil = 6,7-dimethyl-8-(1-D-ribityl)lumazine + phosphate + 2 H2O + H(+)</text>
        <dbReference type="Rhea" id="RHEA:26152"/>
        <dbReference type="ChEBI" id="CHEBI:15377"/>
        <dbReference type="ChEBI" id="CHEBI:15378"/>
        <dbReference type="ChEBI" id="CHEBI:15934"/>
        <dbReference type="ChEBI" id="CHEBI:43474"/>
        <dbReference type="ChEBI" id="CHEBI:58201"/>
        <dbReference type="ChEBI" id="CHEBI:58830"/>
        <dbReference type="EC" id="2.5.1.78"/>
    </reaction>
</comment>
<evidence type="ECO:0000256" key="5">
    <source>
        <dbReference type="ARBA" id="ARBA00022679"/>
    </source>
</evidence>
<feature type="non-terminal residue" evidence="7">
    <location>
        <position position="1"/>
    </location>
</feature>